<gene>
    <name evidence="1" type="ORF">C0Q70_07461</name>
</gene>
<dbReference type="InterPro" id="IPR036397">
    <property type="entry name" value="RNaseH_sf"/>
</dbReference>
<accession>A0A2T7PF34</accession>
<organism evidence="1 2">
    <name type="scientific">Pomacea canaliculata</name>
    <name type="common">Golden apple snail</name>
    <dbReference type="NCBI Taxonomy" id="400727"/>
    <lineage>
        <taxon>Eukaryota</taxon>
        <taxon>Metazoa</taxon>
        <taxon>Spiralia</taxon>
        <taxon>Lophotrochozoa</taxon>
        <taxon>Mollusca</taxon>
        <taxon>Gastropoda</taxon>
        <taxon>Caenogastropoda</taxon>
        <taxon>Architaenioglossa</taxon>
        <taxon>Ampullarioidea</taxon>
        <taxon>Ampullariidae</taxon>
        <taxon>Pomacea</taxon>
    </lineage>
</organism>
<name>A0A2T7PF34_POMCA</name>
<dbReference type="AlphaFoldDB" id="A0A2T7PF34"/>
<dbReference type="EMBL" id="PZQS01000004">
    <property type="protein sequence ID" value="PVD32035.1"/>
    <property type="molecule type" value="Genomic_DNA"/>
</dbReference>
<proteinExistence type="predicted"/>
<evidence type="ECO:0000313" key="2">
    <source>
        <dbReference type="Proteomes" id="UP000245119"/>
    </source>
</evidence>
<evidence type="ECO:0000313" key="1">
    <source>
        <dbReference type="EMBL" id="PVD32035.1"/>
    </source>
</evidence>
<dbReference type="InterPro" id="IPR012337">
    <property type="entry name" value="RNaseH-like_sf"/>
</dbReference>
<dbReference type="SUPFAM" id="SSF53098">
    <property type="entry name" value="Ribonuclease H-like"/>
    <property type="match status" value="1"/>
</dbReference>
<reference evidence="1 2" key="1">
    <citation type="submission" date="2018-04" db="EMBL/GenBank/DDBJ databases">
        <title>The genome of golden apple snail Pomacea canaliculata provides insight into stress tolerance and invasive adaptation.</title>
        <authorList>
            <person name="Liu C."/>
            <person name="Liu B."/>
            <person name="Ren Y."/>
            <person name="Zhang Y."/>
            <person name="Wang H."/>
            <person name="Li S."/>
            <person name="Jiang F."/>
            <person name="Yin L."/>
            <person name="Zhang G."/>
            <person name="Qian W."/>
            <person name="Fan W."/>
        </authorList>
    </citation>
    <scope>NUCLEOTIDE SEQUENCE [LARGE SCALE GENOMIC DNA]</scope>
    <source>
        <strain evidence="1">SZHN2017</strain>
        <tissue evidence="1">Muscle</tissue>
    </source>
</reference>
<comment type="caution">
    <text evidence="1">The sequence shown here is derived from an EMBL/GenBank/DDBJ whole genome shotgun (WGS) entry which is preliminary data.</text>
</comment>
<protein>
    <submittedName>
        <fullName evidence="1">Uncharacterized protein</fullName>
    </submittedName>
</protein>
<sequence length="180" mass="19888">MPVALKSILGILRIVAVFRPQRAALYAIRTKEQKASFTRVALIFKLPEWLQNPKCGQSLRLQFHPANHNGLLQSDLADESSIFTARTYAITLALQHAHRSSEHNFLIISDSLSALQALISNESDHPLVVKIHKIHAALIERNKDICLYLAPCHSGIPGNVRADQAAKAACQSLFVGCFCI</sequence>
<dbReference type="Gene3D" id="3.30.420.10">
    <property type="entry name" value="Ribonuclease H-like superfamily/Ribonuclease H"/>
    <property type="match status" value="1"/>
</dbReference>
<dbReference type="GO" id="GO:0003676">
    <property type="term" value="F:nucleic acid binding"/>
    <property type="evidence" value="ECO:0007669"/>
    <property type="project" value="InterPro"/>
</dbReference>
<keyword evidence="2" id="KW-1185">Reference proteome</keyword>
<dbReference type="Proteomes" id="UP000245119">
    <property type="component" value="Linkage Group LG4"/>
</dbReference>
<dbReference type="CDD" id="cd09276">
    <property type="entry name" value="Rnase_HI_RT_non_LTR"/>
    <property type="match status" value="1"/>
</dbReference>